<reference evidence="2 3" key="1">
    <citation type="journal article" date="2013" name="BMC Genomics">
        <title>Reconstruction of the lipid metabolism for the microalga Monoraphidium neglectum from its genome sequence reveals characteristics suitable for biofuel production.</title>
        <authorList>
            <person name="Bogen C."/>
            <person name="Al-Dilaimi A."/>
            <person name="Albersmeier A."/>
            <person name="Wichmann J."/>
            <person name="Grundmann M."/>
            <person name="Rupp O."/>
            <person name="Lauersen K.J."/>
            <person name="Blifernez-Klassen O."/>
            <person name="Kalinowski J."/>
            <person name="Goesmann A."/>
            <person name="Mussgnug J.H."/>
            <person name="Kruse O."/>
        </authorList>
    </citation>
    <scope>NUCLEOTIDE SEQUENCE [LARGE SCALE GENOMIC DNA]</scope>
    <source>
        <strain evidence="2 3">SAG 48.87</strain>
    </source>
</reference>
<dbReference type="GeneID" id="25739235"/>
<feature type="compositionally biased region" description="Basic residues" evidence="1">
    <location>
        <begin position="172"/>
        <end position="181"/>
    </location>
</feature>
<name>A0A0D2MEP0_9CHLO</name>
<evidence type="ECO:0000256" key="1">
    <source>
        <dbReference type="SAM" id="MobiDB-lite"/>
    </source>
</evidence>
<evidence type="ECO:0000313" key="2">
    <source>
        <dbReference type="EMBL" id="KIZ01605.1"/>
    </source>
</evidence>
<accession>A0A0D2MEP0</accession>
<feature type="region of interest" description="Disordered" evidence="1">
    <location>
        <begin position="1"/>
        <end position="60"/>
    </location>
</feature>
<feature type="region of interest" description="Disordered" evidence="1">
    <location>
        <begin position="136"/>
        <end position="189"/>
    </location>
</feature>
<proteinExistence type="predicted"/>
<sequence length="189" mass="19887">TAPLKGSGPASGPPCLQLHAAPAPPRRHPRRRPRRGRPGAAPPSQRWAPGPRLPSSCGSAGNSWLRTAAAAAAGAGHLRPPTAQEHLKCLHHHLAGVSTRGVAAAAAAVPVELADAPLIGKLQAAEVQRIRTCREHSRKRRRQRLACGRRAPRARGGACARPPSGRSWRACGRSRSRKGGRASRAAARE</sequence>
<gene>
    <name evidence="2" type="ORF">MNEG_6359</name>
</gene>
<feature type="compositionally biased region" description="Basic residues" evidence="1">
    <location>
        <begin position="25"/>
        <end position="37"/>
    </location>
</feature>
<dbReference type="Proteomes" id="UP000054498">
    <property type="component" value="Unassembled WGS sequence"/>
</dbReference>
<keyword evidence="3" id="KW-1185">Reference proteome</keyword>
<protein>
    <submittedName>
        <fullName evidence="2">Uncharacterized protein</fullName>
    </submittedName>
</protein>
<feature type="compositionally biased region" description="Low complexity" evidence="1">
    <location>
        <begin position="145"/>
        <end position="171"/>
    </location>
</feature>
<evidence type="ECO:0000313" key="3">
    <source>
        <dbReference type="Proteomes" id="UP000054498"/>
    </source>
</evidence>
<feature type="non-terminal residue" evidence="2">
    <location>
        <position position="189"/>
    </location>
</feature>
<organism evidence="2 3">
    <name type="scientific">Monoraphidium neglectum</name>
    <dbReference type="NCBI Taxonomy" id="145388"/>
    <lineage>
        <taxon>Eukaryota</taxon>
        <taxon>Viridiplantae</taxon>
        <taxon>Chlorophyta</taxon>
        <taxon>core chlorophytes</taxon>
        <taxon>Chlorophyceae</taxon>
        <taxon>CS clade</taxon>
        <taxon>Sphaeropleales</taxon>
        <taxon>Selenastraceae</taxon>
        <taxon>Monoraphidium</taxon>
    </lineage>
</organism>
<dbReference type="KEGG" id="mng:MNEG_6359"/>
<dbReference type="AlphaFoldDB" id="A0A0D2MEP0"/>
<dbReference type="RefSeq" id="XP_013900624.1">
    <property type="nucleotide sequence ID" value="XM_014045170.1"/>
</dbReference>
<feature type="non-terminal residue" evidence="2">
    <location>
        <position position="1"/>
    </location>
</feature>
<dbReference type="EMBL" id="KK101243">
    <property type="protein sequence ID" value="KIZ01605.1"/>
    <property type="molecule type" value="Genomic_DNA"/>
</dbReference>